<evidence type="ECO:0000256" key="9">
    <source>
        <dbReference type="ARBA" id="ARBA00048679"/>
    </source>
</evidence>
<dbReference type="PROSITE" id="PS50011">
    <property type="entry name" value="PROTEIN_KINASE_DOM"/>
    <property type="match status" value="1"/>
</dbReference>
<dbReference type="InterPro" id="IPR051131">
    <property type="entry name" value="NEK_Ser/Thr_kinase_NIMA"/>
</dbReference>
<reference evidence="13 15" key="1">
    <citation type="submission" date="2018-03" db="EMBL/GenBank/DDBJ databases">
        <title>Draft genome sequence of Rohu Carp (Labeo rohita).</title>
        <authorList>
            <person name="Das P."/>
            <person name="Kushwaha B."/>
            <person name="Joshi C.G."/>
            <person name="Kumar D."/>
            <person name="Nagpure N.S."/>
            <person name="Sahoo L."/>
            <person name="Das S.P."/>
            <person name="Bit A."/>
            <person name="Patnaik S."/>
            <person name="Meher P.K."/>
            <person name="Jayasankar P."/>
            <person name="Koringa P.G."/>
            <person name="Patel N.V."/>
            <person name="Hinsu A.T."/>
            <person name="Kumar R."/>
            <person name="Pandey M."/>
            <person name="Agarwal S."/>
            <person name="Srivastava S."/>
            <person name="Singh M."/>
            <person name="Iquebal M.A."/>
            <person name="Jaiswal S."/>
            <person name="Angadi U.B."/>
            <person name="Kumar N."/>
            <person name="Raza M."/>
            <person name="Shah T.M."/>
            <person name="Rai A."/>
            <person name="Jena J.K."/>
        </authorList>
    </citation>
    <scope>NUCLEOTIDE SEQUENCE [LARGE SCALE GENOMIC DNA]</scope>
    <source>
        <strain evidence="13">DASCIFA01</strain>
        <tissue evidence="13">Testis</tissue>
    </source>
</reference>
<dbReference type="InterPro" id="IPR008271">
    <property type="entry name" value="Ser/Thr_kinase_AS"/>
</dbReference>
<comment type="catalytic activity">
    <reaction evidence="8">
        <text>L-threonyl-[protein] + ATP = O-phospho-L-threonyl-[protein] + ADP + H(+)</text>
        <dbReference type="Rhea" id="RHEA:46608"/>
        <dbReference type="Rhea" id="RHEA-COMP:11060"/>
        <dbReference type="Rhea" id="RHEA-COMP:11605"/>
        <dbReference type="ChEBI" id="CHEBI:15378"/>
        <dbReference type="ChEBI" id="CHEBI:30013"/>
        <dbReference type="ChEBI" id="CHEBI:30616"/>
        <dbReference type="ChEBI" id="CHEBI:61977"/>
        <dbReference type="ChEBI" id="CHEBI:456216"/>
        <dbReference type="EC" id="2.7.11.1"/>
    </reaction>
</comment>
<dbReference type="InterPro" id="IPR000719">
    <property type="entry name" value="Prot_kinase_dom"/>
</dbReference>
<dbReference type="InterPro" id="IPR017441">
    <property type="entry name" value="Protein_kinase_ATP_BS"/>
</dbReference>
<evidence type="ECO:0000256" key="3">
    <source>
        <dbReference type="ARBA" id="ARBA00022527"/>
    </source>
</evidence>
<evidence type="ECO:0000313" key="14">
    <source>
        <dbReference type="EMBL" id="RXN32906.1"/>
    </source>
</evidence>
<evidence type="ECO:0000256" key="10">
    <source>
        <dbReference type="PROSITE-ProRule" id="PRU10141"/>
    </source>
</evidence>
<evidence type="ECO:0000256" key="7">
    <source>
        <dbReference type="ARBA" id="ARBA00022840"/>
    </source>
</evidence>
<dbReference type="EMBL" id="QBIY01012918">
    <property type="protein sequence ID" value="RXN14175.1"/>
    <property type="molecule type" value="Genomic_DNA"/>
</dbReference>
<protein>
    <recommendedName>
        <fullName evidence="2">non-specific serine/threonine protein kinase</fullName>
        <ecNumber evidence="2">2.7.11.1</ecNumber>
    </recommendedName>
</protein>
<evidence type="ECO:0000256" key="2">
    <source>
        <dbReference type="ARBA" id="ARBA00012513"/>
    </source>
</evidence>
<name>A0A498M9I3_LABRO</name>
<keyword evidence="4" id="KW-0808">Transferase</keyword>
<dbReference type="Gene3D" id="1.10.510.10">
    <property type="entry name" value="Transferase(Phosphotransferase) domain 1"/>
    <property type="match status" value="1"/>
</dbReference>
<evidence type="ECO:0000256" key="8">
    <source>
        <dbReference type="ARBA" id="ARBA00047899"/>
    </source>
</evidence>
<dbReference type="GO" id="GO:0004674">
    <property type="term" value="F:protein serine/threonine kinase activity"/>
    <property type="evidence" value="ECO:0007669"/>
    <property type="project" value="UniProtKB-KW"/>
</dbReference>
<comment type="catalytic activity">
    <reaction evidence="9">
        <text>L-seryl-[protein] + ATP = O-phospho-L-seryl-[protein] + ADP + H(+)</text>
        <dbReference type="Rhea" id="RHEA:17989"/>
        <dbReference type="Rhea" id="RHEA-COMP:9863"/>
        <dbReference type="Rhea" id="RHEA-COMP:11604"/>
        <dbReference type="ChEBI" id="CHEBI:15378"/>
        <dbReference type="ChEBI" id="CHEBI:29999"/>
        <dbReference type="ChEBI" id="CHEBI:30616"/>
        <dbReference type="ChEBI" id="CHEBI:83421"/>
        <dbReference type="ChEBI" id="CHEBI:456216"/>
        <dbReference type="EC" id="2.7.11.1"/>
    </reaction>
</comment>
<evidence type="ECO:0000313" key="13">
    <source>
        <dbReference type="EMBL" id="RXN14175.1"/>
    </source>
</evidence>
<dbReference type="PROSITE" id="PS00107">
    <property type="entry name" value="PROTEIN_KINASE_ATP"/>
    <property type="match status" value="1"/>
</dbReference>
<dbReference type="EMBL" id="QBIY01011321">
    <property type="protein sequence ID" value="RXN32906.1"/>
    <property type="molecule type" value="Genomic_DNA"/>
</dbReference>
<gene>
    <name evidence="14" type="ORF">ROHU_004454</name>
    <name evidence="13" type="ORF">ROHU_009176</name>
</gene>
<dbReference type="EC" id="2.7.11.1" evidence="2"/>
<keyword evidence="6 13" id="KW-0418">Kinase</keyword>
<sequence length="154" mass="17286">MDQYHRLSDASADSSISDHSMNVSPGVIKVLKEHGYTIKEELGRGASGIAFLVNDTDGDPYVVKQMNSRDILDWLVQICLALQHLHEKKVIHRDIKPQNVFLTEDGYVNLGDFGCSKALERADEYANSVVGAKLYVSPEVYQGKHNSKRYAIKY</sequence>
<feature type="domain" description="Protein kinase" evidence="12">
    <location>
        <begin position="1"/>
        <end position="154"/>
    </location>
</feature>
<evidence type="ECO:0000256" key="6">
    <source>
        <dbReference type="ARBA" id="ARBA00022777"/>
    </source>
</evidence>
<keyword evidence="3 11" id="KW-0723">Serine/threonine-protein kinase</keyword>
<evidence type="ECO:0000313" key="15">
    <source>
        <dbReference type="Proteomes" id="UP000290572"/>
    </source>
</evidence>
<evidence type="ECO:0000256" key="5">
    <source>
        <dbReference type="ARBA" id="ARBA00022741"/>
    </source>
</evidence>
<keyword evidence="5 10" id="KW-0547">Nucleotide-binding</keyword>
<dbReference type="GO" id="GO:0005524">
    <property type="term" value="F:ATP binding"/>
    <property type="evidence" value="ECO:0007669"/>
    <property type="project" value="UniProtKB-UniRule"/>
</dbReference>
<dbReference type="STRING" id="84645.A0A498M9I3"/>
<dbReference type="SUPFAM" id="SSF56112">
    <property type="entry name" value="Protein kinase-like (PK-like)"/>
    <property type="match status" value="1"/>
</dbReference>
<dbReference type="PROSITE" id="PS00108">
    <property type="entry name" value="PROTEIN_KINASE_ST"/>
    <property type="match status" value="1"/>
</dbReference>
<dbReference type="AlphaFoldDB" id="A0A498M9I3"/>
<dbReference type="Proteomes" id="UP000290572">
    <property type="component" value="Unassembled WGS sequence"/>
</dbReference>
<evidence type="ECO:0000256" key="4">
    <source>
        <dbReference type="ARBA" id="ARBA00022679"/>
    </source>
</evidence>
<evidence type="ECO:0000256" key="11">
    <source>
        <dbReference type="RuleBase" id="RU000304"/>
    </source>
</evidence>
<evidence type="ECO:0000256" key="1">
    <source>
        <dbReference type="ARBA" id="ARBA00010886"/>
    </source>
</evidence>
<dbReference type="PANTHER" id="PTHR44899:SF4">
    <property type="entry name" value="SERINE_THREONINE-PROTEIN KINASE NEK1"/>
    <property type="match status" value="1"/>
</dbReference>
<accession>A0A498M9I3</accession>
<evidence type="ECO:0000259" key="12">
    <source>
        <dbReference type="PROSITE" id="PS50011"/>
    </source>
</evidence>
<feature type="binding site" evidence="10">
    <location>
        <position position="64"/>
    </location>
    <ligand>
        <name>ATP</name>
        <dbReference type="ChEBI" id="CHEBI:30616"/>
    </ligand>
</feature>
<dbReference type="SMART" id="SM00220">
    <property type="entry name" value="S_TKc"/>
    <property type="match status" value="1"/>
</dbReference>
<dbReference type="Pfam" id="PF00069">
    <property type="entry name" value="Pkinase"/>
    <property type="match status" value="1"/>
</dbReference>
<comment type="similarity">
    <text evidence="1">Belongs to the protein kinase superfamily. NEK Ser/Thr protein kinase family. NIMA subfamily.</text>
</comment>
<proteinExistence type="inferred from homology"/>
<dbReference type="PANTHER" id="PTHR44899">
    <property type="entry name" value="CAMK FAMILY PROTEIN KINASE"/>
    <property type="match status" value="1"/>
</dbReference>
<keyword evidence="15" id="KW-1185">Reference proteome</keyword>
<dbReference type="InterPro" id="IPR011009">
    <property type="entry name" value="Kinase-like_dom_sf"/>
</dbReference>
<keyword evidence="7 10" id="KW-0067">ATP-binding</keyword>
<comment type="caution">
    <text evidence="13">The sequence shown here is derived from an EMBL/GenBank/DDBJ whole genome shotgun (WGS) entry which is preliminary data.</text>
</comment>
<organism evidence="13 15">
    <name type="scientific">Labeo rohita</name>
    <name type="common">Indian major carp</name>
    <name type="synonym">Cyprinus rohita</name>
    <dbReference type="NCBI Taxonomy" id="84645"/>
    <lineage>
        <taxon>Eukaryota</taxon>
        <taxon>Metazoa</taxon>
        <taxon>Chordata</taxon>
        <taxon>Craniata</taxon>
        <taxon>Vertebrata</taxon>
        <taxon>Euteleostomi</taxon>
        <taxon>Actinopterygii</taxon>
        <taxon>Neopterygii</taxon>
        <taxon>Teleostei</taxon>
        <taxon>Ostariophysi</taxon>
        <taxon>Cypriniformes</taxon>
        <taxon>Cyprinidae</taxon>
        <taxon>Labeoninae</taxon>
        <taxon>Labeonini</taxon>
        <taxon>Labeo</taxon>
    </lineage>
</organism>